<gene>
    <name evidence="2" type="ORF">Tci_924806</name>
</gene>
<dbReference type="EMBL" id="BKCJ011787085">
    <property type="protein sequence ID" value="GFD52837.1"/>
    <property type="molecule type" value="Genomic_DNA"/>
</dbReference>
<sequence>GSDLRVHIPSHYESTDDEAYDDVTQGDNVEEEKLDEKEDVNELYRDVNINLEGRDTKMTNTLLPNV</sequence>
<feature type="non-terminal residue" evidence="2">
    <location>
        <position position="1"/>
    </location>
</feature>
<name>A0A699WZB3_TANCI</name>
<evidence type="ECO:0000256" key="1">
    <source>
        <dbReference type="SAM" id="MobiDB-lite"/>
    </source>
</evidence>
<accession>A0A699WZB3</accession>
<comment type="caution">
    <text evidence="2">The sequence shown here is derived from an EMBL/GenBank/DDBJ whole genome shotgun (WGS) entry which is preliminary data.</text>
</comment>
<evidence type="ECO:0000313" key="2">
    <source>
        <dbReference type="EMBL" id="GFD52837.1"/>
    </source>
</evidence>
<proteinExistence type="predicted"/>
<organism evidence="2">
    <name type="scientific">Tanacetum cinerariifolium</name>
    <name type="common">Dalmatian daisy</name>
    <name type="synonym">Chrysanthemum cinerariifolium</name>
    <dbReference type="NCBI Taxonomy" id="118510"/>
    <lineage>
        <taxon>Eukaryota</taxon>
        <taxon>Viridiplantae</taxon>
        <taxon>Streptophyta</taxon>
        <taxon>Embryophyta</taxon>
        <taxon>Tracheophyta</taxon>
        <taxon>Spermatophyta</taxon>
        <taxon>Magnoliopsida</taxon>
        <taxon>eudicotyledons</taxon>
        <taxon>Gunneridae</taxon>
        <taxon>Pentapetalae</taxon>
        <taxon>asterids</taxon>
        <taxon>campanulids</taxon>
        <taxon>Asterales</taxon>
        <taxon>Asteraceae</taxon>
        <taxon>Asteroideae</taxon>
        <taxon>Anthemideae</taxon>
        <taxon>Anthemidinae</taxon>
        <taxon>Tanacetum</taxon>
    </lineage>
</organism>
<reference evidence="2" key="1">
    <citation type="journal article" date="2019" name="Sci. Rep.">
        <title>Draft genome of Tanacetum cinerariifolium, the natural source of mosquito coil.</title>
        <authorList>
            <person name="Yamashiro T."/>
            <person name="Shiraishi A."/>
            <person name="Satake H."/>
            <person name="Nakayama K."/>
        </authorList>
    </citation>
    <scope>NUCLEOTIDE SEQUENCE</scope>
</reference>
<feature type="region of interest" description="Disordered" evidence="1">
    <location>
        <begin position="1"/>
        <end position="25"/>
    </location>
</feature>
<dbReference type="AlphaFoldDB" id="A0A699WZB3"/>
<protein>
    <submittedName>
        <fullName evidence="2">Uncharacterized protein</fullName>
    </submittedName>
</protein>